<gene>
    <name evidence="1" type="ORF">V2E25_01405</name>
</gene>
<dbReference type="RefSeq" id="WP_129694570.1">
    <property type="nucleotide sequence ID" value="NZ_CP143577.1"/>
</dbReference>
<dbReference type="EMBL" id="CP143577">
    <property type="protein sequence ID" value="WVN22238.1"/>
    <property type="molecule type" value="Genomic_DNA"/>
</dbReference>
<accession>A0ABZ2AMI1</accession>
<proteinExistence type="predicted"/>
<evidence type="ECO:0000313" key="2">
    <source>
        <dbReference type="Proteomes" id="UP001432074"/>
    </source>
</evidence>
<protein>
    <submittedName>
        <fullName evidence="1">Uncharacterized protein</fullName>
    </submittedName>
</protein>
<name>A0ABZ2AMI1_MYCAR</name>
<sequence>MRKPFKRCQLQPLKWYACEKENVFKLFNNTSKTFQDKLNQKIYTNAIKLIASSFDDLDEKLNEKIYDSIKNLRDLDKLVKIAKLIDELQLTKSVKDSNLFELFIRSNDIYQFEELWAKIDKNIRENGLDGQVLLASDLINFKEATDATKALVKINVSGRLELILALRSEFMDWINEYSIDELINYFLYTKDDFIRDFNIQLEDK</sequence>
<evidence type="ECO:0000313" key="1">
    <source>
        <dbReference type="EMBL" id="WVN22238.1"/>
    </source>
</evidence>
<dbReference type="Proteomes" id="UP001432074">
    <property type="component" value="Chromosome"/>
</dbReference>
<dbReference type="NCBIfam" id="NF045879">
    <property type="entry name" value="ICE_Mbov_0392"/>
    <property type="match status" value="1"/>
</dbReference>
<organism evidence="1 2">
    <name type="scientific">Mycoplasmopsis arginini</name>
    <name type="common">Mycoplasma arginini</name>
    <dbReference type="NCBI Taxonomy" id="2094"/>
    <lineage>
        <taxon>Bacteria</taxon>
        <taxon>Bacillati</taxon>
        <taxon>Mycoplasmatota</taxon>
        <taxon>Mycoplasmoidales</taxon>
        <taxon>Metamycoplasmataceae</taxon>
        <taxon>Mycoplasmopsis</taxon>
    </lineage>
</organism>
<reference evidence="1" key="1">
    <citation type="submission" date="2024-01" db="EMBL/GenBank/DDBJ databases">
        <title>Complete genome sequence of Mycoplasma arginini type strain G 230.</title>
        <authorList>
            <person name="Spergser J."/>
        </authorList>
    </citation>
    <scope>NUCLEOTIDE SEQUENCE</scope>
    <source>
        <strain evidence="1">NCTC 10129</strain>
    </source>
</reference>
<keyword evidence="2" id="KW-1185">Reference proteome</keyword>